<dbReference type="EMBL" id="CP104214">
    <property type="protein sequence ID" value="UWX71825.1"/>
    <property type="molecule type" value="Genomic_DNA"/>
</dbReference>
<evidence type="ECO:0000256" key="1">
    <source>
        <dbReference type="SAM" id="MobiDB-lite"/>
    </source>
</evidence>
<dbReference type="InterPro" id="IPR052989">
    <property type="entry name" value="Mg-chelatase_DI-like"/>
</dbReference>
<keyword evidence="3" id="KW-0547">Nucleotide-binding</keyword>
<dbReference type="AlphaFoldDB" id="A0AB38TUZ1"/>
<dbReference type="InterPro" id="IPR011704">
    <property type="entry name" value="ATPase_dyneun-rel_AAA"/>
</dbReference>
<accession>A0AB38TUZ1</accession>
<dbReference type="Gene3D" id="1.10.8.80">
    <property type="entry name" value="Magnesium chelatase subunit I, C-Terminal domain"/>
    <property type="match status" value="1"/>
</dbReference>
<protein>
    <submittedName>
        <fullName evidence="3">ATP-binding protein</fullName>
    </submittedName>
</protein>
<dbReference type="CDD" id="cd00009">
    <property type="entry name" value="AAA"/>
    <property type="match status" value="1"/>
</dbReference>
<dbReference type="InterPro" id="IPR027417">
    <property type="entry name" value="P-loop_NTPase"/>
</dbReference>
<dbReference type="InterPro" id="IPR041628">
    <property type="entry name" value="ChlI/MoxR_AAA_lid"/>
</dbReference>
<dbReference type="Proteomes" id="UP001059745">
    <property type="component" value="Chromosome 1"/>
</dbReference>
<sequence length="373" mass="38610">MNPHDPSGGLPPFPFSALIGQAALQQALLLVAVDPSIGGVLVSGPRGTAKSTAARALAELLPRGRFVTLPLGAADEHVTGTLDLAGALGENAVRFSPGLLARAHLGVLYVDEINLLPDGLVDVLLDAAASGVNTVERDGISHTHAARFALVGTMNPEEGELRPQLLDRFGLMVELENCRDIDERQRIVKARLAFDLDPAGFRAGHAGALAALAERIGRAREALASVQVDDSVHEQVARLCIEAAVDGLRADLVMLRAARALAAFEGAAAVSAAHVERVAADVLRHRRTQAPAAAESSSPTSSPTTSPSASRQTDQPARGTNPPPRGGDASSIARDEAPAGDGGARDGDWGYLPPVPAGLTAVKGVIPLPSKKR</sequence>
<dbReference type="Pfam" id="PF17863">
    <property type="entry name" value="AAA_lid_2"/>
    <property type="match status" value="1"/>
</dbReference>
<dbReference type="Pfam" id="PF07728">
    <property type="entry name" value="AAA_5"/>
    <property type="match status" value="1"/>
</dbReference>
<dbReference type="PANTHER" id="PTHR35023">
    <property type="entry name" value="CHELATASE-RELATED"/>
    <property type="match status" value="1"/>
</dbReference>
<feature type="compositionally biased region" description="Low complexity" evidence="1">
    <location>
        <begin position="290"/>
        <end position="310"/>
    </location>
</feature>
<dbReference type="Gene3D" id="3.40.50.300">
    <property type="entry name" value="P-loop containing nucleotide triphosphate hydrolases"/>
    <property type="match status" value="1"/>
</dbReference>
<dbReference type="PANTHER" id="PTHR35023:SF1">
    <property type="entry name" value="MG-PROTOPORPHYRIN IX CHELATASE"/>
    <property type="match status" value="1"/>
</dbReference>
<gene>
    <name evidence="3" type="ORF">NYZ96_08820</name>
</gene>
<feature type="compositionally biased region" description="Basic and acidic residues" evidence="1">
    <location>
        <begin position="333"/>
        <end position="348"/>
    </location>
</feature>
<feature type="region of interest" description="Disordered" evidence="1">
    <location>
        <begin position="286"/>
        <end position="373"/>
    </location>
</feature>
<evidence type="ECO:0000313" key="4">
    <source>
        <dbReference type="Proteomes" id="UP001059745"/>
    </source>
</evidence>
<evidence type="ECO:0000313" key="3">
    <source>
        <dbReference type="EMBL" id="UWX71825.1"/>
    </source>
</evidence>
<name>A0AB38TUZ1_BURGA</name>
<dbReference type="RefSeq" id="WP_105852599.1">
    <property type="nucleotide sequence ID" value="NZ_CADEVX010000008.1"/>
</dbReference>
<keyword evidence="3" id="KW-0067">ATP-binding</keyword>
<dbReference type="InterPro" id="IPR003593">
    <property type="entry name" value="AAA+_ATPase"/>
</dbReference>
<feature type="domain" description="AAA+ ATPase" evidence="2">
    <location>
        <begin position="36"/>
        <end position="179"/>
    </location>
</feature>
<dbReference type="GO" id="GO:0005524">
    <property type="term" value="F:ATP binding"/>
    <property type="evidence" value="ECO:0007669"/>
    <property type="project" value="UniProtKB-KW"/>
</dbReference>
<reference evidence="3" key="1">
    <citation type="submission" date="2022-09" db="EMBL/GenBank/DDBJ databases">
        <title>Genomic of Burkholderia gladioli.</title>
        <authorList>
            <person name="Wu H."/>
        </authorList>
    </citation>
    <scope>NUCLEOTIDE SEQUENCE</scope>
    <source>
        <strain evidence="3">ZN-S4</strain>
    </source>
</reference>
<dbReference type="SMART" id="SM00382">
    <property type="entry name" value="AAA"/>
    <property type="match status" value="1"/>
</dbReference>
<organism evidence="3 4">
    <name type="scientific">Burkholderia gladioli</name>
    <name type="common">Pseudomonas marginata</name>
    <name type="synonym">Phytomonas marginata</name>
    <dbReference type="NCBI Taxonomy" id="28095"/>
    <lineage>
        <taxon>Bacteria</taxon>
        <taxon>Pseudomonadati</taxon>
        <taxon>Pseudomonadota</taxon>
        <taxon>Betaproteobacteria</taxon>
        <taxon>Burkholderiales</taxon>
        <taxon>Burkholderiaceae</taxon>
        <taxon>Burkholderia</taxon>
    </lineage>
</organism>
<dbReference type="GO" id="GO:0016887">
    <property type="term" value="F:ATP hydrolysis activity"/>
    <property type="evidence" value="ECO:0007669"/>
    <property type="project" value="InterPro"/>
</dbReference>
<proteinExistence type="predicted"/>
<evidence type="ECO:0000259" key="2">
    <source>
        <dbReference type="SMART" id="SM00382"/>
    </source>
</evidence>
<dbReference type="SUPFAM" id="SSF52540">
    <property type="entry name" value="P-loop containing nucleoside triphosphate hydrolases"/>
    <property type="match status" value="1"/>
</dbReference>